<dbReference type="CDD" id="cd04301">
    <property type="entry name" value="NAT_SF"/>
    <property type="match status" value="1"/>
</dbReference>
<gene>
    <name evidence="2" type="ORF">BGK67_33355</name>
</gene>
<dbReference type="OrthoDB" id="3526335at2"/>
<dbReference type="RefSeq" id="WP_069924481.1">
    <property type="nucleotide sequence ID" value="NZ_MEHK01000002.1"/>
</dbReference>
<evidence type="ECO:0000313" key="3">
    <source>
        <dbReference type="Proteomes" id="UP000095705"/>
    </source>
</evidence>
<comment type="caution">
    <text evidence="2">The sequence shown here is derived from an EMBL/GenBank/DDBJ whole genome shotgun (WGS) entry which is preliminary data.</text>
</comment>
<dbReference type="InterPro" id="IPR000182">
    <property type="entry name" value="GNAT_dom"/>
</dbReference>
<dbReference type="EMBL" id="MEHK01000002">
    <property type="protein sequence ID" value="OEJ22431.1"/>
    <property type="molecule type" value="Genomic_DNA"/>
</dbReference>
<evidence type="ECO:0000313" key="2">
    <source>
        <dbReference type="EMBL" id="OEJ22431.1"/>
    </source>
</evidence>
<name>A0A1E5P0A5_9ACTN</name>
<dbReference type="PROSITE" id="PS51186">
    <property type="entry name" value="GNAT"/>
    <property type="match status" value="1"/>
</dbReference>
<organism evidence="2 3">
    <name type="scientific">Streptomyces subrutilus</name>
    <dbReference type="NCBI Taxonomy" id="36818"/>
    <lineage>
        <taxon>Bacteria</taxon>
        <taxon>Bacillati</taxon>
        <taxon>Actinomycetota</taxon>
        <taxon>Actinomycetes</taxon>
        <taxon>Kitasatosporales</taxon>
        <taxon>Streptomycetaceae</taxon>
        <taxon>Streptomyces</taxon>
    </lineage>
</organism>
<dbReference type="GO" id="GO:0016747">
    <property type="term" value="F:acyltransferase activity, transferring groups other than amino-acyl groups"/>
    <property type="evidence" value="ECO:0007669"/>
    <property type="project" value="InterPro"/>
</dbReference>
<reference evidence="2 3" key="1">
    <citation type="submission" date="2016-08" db="EMBL/GenBank/DDBJ databases">
        <title>The complete genome of Streptomyces subrutilus 10-1-1.</title>
        <authorList>
            <person name="Chen X."/>
        </authorList>
    </citation>
    <scope>NUCLEOTIDE SEQUENCE [LARGE SCALE GENOMIC DNA]</scope>
    <source>
        <strain evidence="2 3">10-1-1</strain>
    </source>
</reference>
<sequence>MISTSTCRLEPVTAANIDAVCAIQVRPDQAHLVSPVVKSLAEAYVHGDVAWPRAVVDGDEVVGFVMAFLDIQWDPARDPADRRSGIWRLNISSAHQGKGYGSFAVAAVAEELRRRGAARAYVTWGTGDNTPEPFYLRLGFRPTGELSGEQRVGELLLPQHPA</sequence>
<proteinExistence type="predicted"/>
<keyword evidence="3" id="KW-1185">Reference proteome</keyword>
<dbReference type="SUPFAM" id="SSF55729">
    <property type="entry name" value="Acyl-CoA N-acyltransferases (Nat)"/>
    <property type="match status" value="1"/>
</dbReference>
<feature type="domain" description="N-acetyltransferase" evidence="1">
    <location>
        <begin position="7"/>
        <end position="158"/>
    </location>
</feature>
<dbReference type="Gene3D" id="3.40.630.30">
    <property type="match status" value="1"/>
</dbReference>
<dbReference type="InterPro" id="IPR016181">
    <property type="entry name" value="Acyl_CoA_acyltransferase"/>
</dbReference>
<protein>
    <submittedName>
        <fullName evidence="2">GNAT family N-acetyltransferase</fullName>
    </submittedName>
</protein>
<dbReference type="AlphaFoldDB" id="A0A1E5P0A5"/>
<dbReference type="STRING" id="36818.BGK67_33355"/>
<keyword evidence="2" id="KW-0808">Transferase</keyword>
<evidence type="ECO:0000259" key="1">
    <source>
        <dbReference type="PROSITE" id="PS51186"/>
    </source>
</evidence>
<dbReference type="Proteomes" id="UP000095705">
    <property type="component" value="Unassembled WGS sequence"/>
</dbReference>
<dbReference type="Pfam" id="PF00583">
    <property type="entry name" value="Acetyltransf_1"/>
    <property type="match status" value="1"/>
</dbReference>
<accession>A0A1E5P0A5</accession>